<keyword evidence="2" id="KW-0808">Transferase</keyword>
<dbReference type="AlphaFoldDB" id="A0A7G3G7W9"/>
<dbReference type="NCBIfam" id="NF047752">
    <property type="entry name" value="MntA_antitoxin"/>
    <property type="match status" value="1"/>
</dbReference>
<dbReference type="RefSeq" id="WP_130105738.1">
    <property type="nucleotide sequence ID" value="NZ_CP025781.1"/>
</dbReference>
<evidence type="ECO:0000259" key="1">
    <source>
        <dbReference type="Pfam" id="PF18765"/>
    </source>
</evidence>
<evidence type="ECO:0000313" key="3">
    <source>
        <dbReference type="Proteomes" id="UP000515917"/>
    </source>
</evidence>
<proteinExistence type="predicted"/>
<evidence type="ECO:0000313" key="2">
    <source>
        <dbReference type="EMBL" id="QBC43133.1"/>
    </source>
</evidence>
<dbReference type="GO" id="GO:0016740">
    <property type="term" value="F:transferase activity"/>
    <property type="evidence" value="ECO:0007669"/>
    <property type="project" value="UniProtKB-KW"/>
</dbReference>
<feature type="domain" description="Polymerase beta nucleotidyltransferase" evidence="1">
    <location>
        <begin position="5"/>
        <end position="98"/>
    </location>
</feature>
<protein>
    <submittedName>
        <fullName evidence="2">Nucleotidyltransferase domain-containing protein</fullName>
    </submittedName>
</protein>
<reference evidence="2 3" key="1">
    <citation type="submission" date="2018-01" db="EMBL/GenBank/DDBJ databases">
        <title>Genome sequence of Iodobacter sp. strain PCH194 isolated from Indian Trans-Himalaya.</title>
        <authorList>
            <person name="Kumar V."/>
            <person name="Thakur V."/>
            <person name="Kumar S."/>
            <person name="Singh D."/>
        </authorList>
    </citation>
    <scope>NUCLEOTIDE SEQUENCE [LARGE SCALE GENOMIC DNA]</scope>
    <source>
        <strain evidence="2 3">PCH194</strain>
    </source>
</reference>
<gene>
    <name evidence="2" type="ORF">C1H71_05925</name>
</gene>
<dbReference type="CDD" id="cd05403">
    <property type="entry name" value="NT_KNTase_like"/>
    <property type="match status" value="1"/>
</dbReference>
<name>A0A7G3G7W9_9NEIS</name>
<dbReference type="KEGG" id="ifl:C1H71_05925"/>
<dbReference type="Proteomes" id="UP000515917">
    <property type="component" value="Chromosome"/>
</dbReference>
<accession>A0A7G3G7W9</accession>
<dbReference type="SUPFAM" id="SSF81301">
    <property type="entry name" value="Nucleotidyltransferase"/>
    <property type="match status" value="1"/>
</dbReference>
<keyword evidence="3" id="KW-1185">Reference proteome</keyword>
<dbReference type="InterPro" id="IPR041633">
    <property type="entry name" value="Polbeta"/>
</dbReference>
<dbReference type="InterPro" id="IPR052930">
    <property type="entry name" value="TA_antitoxin_MntA"/>
</dbReference>
<dbReference type="Pfam" id="PF18765">
    <property type="entry name" value="Polbeta"/>
    <property type="match status" value="1"/>
</dbReference>
<organism evidence="2 3">
    <name type="scientific">Iodobacter fluviatilis</name>
    <dbReference type="NCBI Taxonomy" id="537"/>
    <lineage>
        <taxon>Bacteria</taxon>
        <taxon>Pseudomonadati</taxon>
        <taxon>Pseudomonadota</taxon>
        <taxon>Betaproteobacteria</taxon>
        <taxon>Neisseriales</taxon>
        <taxon>Chitinibacteraceae</taxon>
        <taxon>Iodobacter</taxon>
    </lineage>
</organism>
<dbReference type="EMBL" id="CP025781">
    <property type="protein sequence ID" value="QBC43133.1"/>
    <property type="molecule type" value="Genomic_DNA"/>
</dbReference>
<dbReference type="PANTHER" id="PTHR43852:SF3">
    <property type="entry name" value="NUCLEOTIDYLTRANSFERASE"/>
    <property type="match status" value="1"/>
</dbReference>
<dbReference type="PANTHER" id="PTHR43852">
    <property type="entry name" value="NUCLEOTIDYLTRANSFERASE"/>
    <property type="match status" value="1"/>
</dbReference>
<dbReference type="Gene3D" id="3.30.460.10">
    <property type="entry name" value="Beta Polymerase, domain 2"/>
    <property type="match status" value="1"/>
</dbReference>
<sequence>MSLQRLQTALEQATKVSFAVLVGSRANGSAHAESDWDIGIAFEYGIDPLERYQQLGDLQVQLAQATGLHPDQLDLIDIAQAGLAMREQIANYGVLLKGDNTLVWSRFLTKTWRELEMFQWEKEHEV</sequence>
<dbReference type="InterPro" id="IPR043519">
    <property type="entry name" value="NT_sf"/>
</dbReference>